<evidence type="ECO:0000256" key="10">
    <source>
        <dbReference type="ARBA" id="ARBA00023157"/>
    </source>
</evidence>
<evidence type="ECO:0000256" key="12">
    <source>
        <dbReference type="SAM" id="Phobius"/>
    </source>
</evidence>
<feature type="transmembrane region" description="Helical" evidence="12">
    <location>
        <begin position="105"/>
        <end position="125"/>
    </location>
</feature>
<dbReference type="PANTHER" id="PTHR35457:SF1">
    <property type="entry name" value="HEME A SYNTHASE"/>
    <property type="match status" value="1"/>
</dbReference>
<evidence type="ECO:0000256" key="3">
    <source>
        <dbReference type="ARBA" id="ARBA00022692"/>
    </source>
</evidence>
<feature type="transmembrane region" description="Helical" evidence="12">
    <location>
        <begin position="303"/>
        <end position="323"/>
    </location>
</feature>
<comment type="caution">
    <text evidence="13">The sequence shown here is derived from an EMBL/GenBank/DDBJ whole genome shotgun (WGS) entry which is preliminary data.</text>
</comment>
<dbReference type="Pfam" id="PF02628">
    <property type="entry name" value="COX15-CtaA"/>
    <property type="match status" value="1"/>
</dbReference>
<organism evidence="13 14">
    <name type="scientific">Thiohalorhabdus methylotrophus</name>
    <dbReference type="NCBI Taxonomy" id="3242694"/>
    <lineage>
        <taxon>Bacteria</taxon>
        <taxon>Pseudomonadati</taxon>
        <taxon>Pseudomonadota</taxon>
        <taxon>Gammaproteobacteria</taxon>
        <taxon>Thiohalorhabdales</taxon>
        <taxon>Thiohalorhabdaceae</taxon>
        <taxon>Thiohalorhabdus</taxon>
    </lineage>
</organism>
<evidence type="ECO:0000313" key="13">
    <source>
        <dbReference type="EMBL" id="MFA9459336.1"/>
    </source>
</evidence>
<evidence type="ECO:0000256" key="8">
    <source>
        <dbReference type="ARBA" id="ARBA00023133"/>
    </source>
</evidence>
<gene>
    <name evidence="13" type="ORF">ACERLL_00660</name>
</gene>
<evidence type="ECO:0000256" key="7">
    <source>
        <dbReference type="ARBA" id="ARBA00023004"/>
    </source>
</evidence>
<feature type="transmembrane region" description="Helical" evidence="12">
    <location>
        <begin position="7"/>
        <end position="28"/>
    </location>
</feature>
<evidence type="ECO:0000256" key="5">
    <source>
        <dbReference type="ARBA" id="ARBA00022989"/>
    </source>
</evidence>
<keyword evidence="10" id="KW-1015">Disulfide bond</keyword>
<keyword evidence="14" id="KW-1185">Reference proteome</keyword>
<feature type="transmembrane region" description="Helical" evidence="12">
    <location>
        <begin position="131"/>
        <end position="152"/>
    </location>
</feature>
<comment type="subcellular location">
    <subcellularLocation>
        <location evidence="1">Membrane</location>
        <topology evidence="1">Multi-pass membrane protein</topology>
    </subcellularLocation>
</comment>
<reference evidence="13 14" key="1">
    <citation type="submission" date="2024-08" db="EMBL/GenBank/DDBJ databases">
        <title>Whole-genome sequencing of halo(alkali)philic microorganisms from hypersaline lakes.</title>
        <authorList>
            <person name="Sorokin D.Y."/>
            <person name="Merkel A.Y."/>
            <person name="Messina E."/>
            <person name="Yakimov M."/>
        </authorList>
    </citation>
    <scope>NUCLEOTIDE SEQUENCE [LARGE SCALE GENOMIC DNA]</scope>
    <source>
        <strain evidence="13 14">Cl-TMA</strain>
    </source>
</reference>
<keyword evidence="6" id="KW-0560">Oxidoreductase</keyword>
<name>A0ABV4TTB3_9GAMM</name>
<keyword evidence="2" id="KW-1003">Cell membrane</keyword>
<dbReference type="Proteomes" id="UP001575181">
    <property type="component" value="Unassembled WGS sequence"/>
</dbReference>
<evidence type="ECO:0000313" key="14">
    <source>
        <dbReference type="Proteomes" id="UP001575181"/>
    </source>
</evidence>
<accession>A0ABV4TTB3</accession>
<feature type="transmembrane region" description="Helical" evidence="12">
    <location>
        <begin position="76"/>
        <end position="93"/>
    </location>
</feature>
<feature type="transmembrane region" description="Helical" evidence="12">
    <location>
        <begin position="246"/>
        <end position="264"/>
    </location>
</feature>
<evidence type="ECO:0000256" key="1">
    <source>
        <dbReference type="ARBA" id="ARBA00004141"/>
    </source>
</evidence>
<dbReference type="PANTHER" id="PTHR35457">
    <property type="entry name" value="HEME A SYNTHASE"/>
    <property type="match status" value="1"/>
</dbReference>
<dbReference type="EMBL" id="JBGUAW010000001">
    <property type="protein sequence ID" value="MFA9459336.1"/>
    <property type="molecule type" value="Genomic_DNA"/>
</dbReference>
<keyword evidence="5 12" id="KW-1133">Transmembrane helix</keyword>
<feature type="transmembrane region" description="Helical" evidence="12">
    <location>
        <begin position="172"/>
        <end position="190"/>
    </location>
</feature>
<proteinExistence type="predicted"/>
<dbReference type="InterPro" id="IPR003780">
    <property type="entry name" value="COX15/CtaA_fam"/>
</dbReference>
<keyword evidence="4" id="KW-0479">Metal-binding</keyword>
<feature type="transmembrane region" description="Helical" evidence="12">
    <location>
        <begin position="276"/>
        <end position="297"/>
    </location>
</feature>
<evidence type="ECO:0000256" key="11">
    <source>
        <dbReference type="ARBA" id="ARBA00023444"/>
    </source>
</evidence>
<dbReference type="RefSeq" id="WP_373654127.1">
    <property type="nucleotide sequence ID" value="NZ_JBGUAW010000001.1"/>
</dbReference>
<protein>
    <submittedName>
        <fullName evidence="13">Heme A synthase</fullName>
    </submittedName>
</protein>
<evidence type="ECO:0000256" key="6">
    <source>
        <dbReference type="ARBA" id="ARBA00023002"/>
    </source>
</evidence>
<sequence length="346" mass="36706">MARETRFALLTLGTAVLAFAVVVLGGYVRLSNAGLGCPDWPGCYGHLKVPESLAGTSGFERPLETGKAWKEMVHRYFAGALGLTIAGLGFIAWRRRQEDGQAVALPLMLVALVIFQALLGMWTVTWLLKPLVVTAHLLGGMATLGLLVWLALRQGHLLRPVAEPGPWRTWALLALGVAVLQVLLGGWTSANYAALACPDFPTCQGQWWPRTDFGQAFTLWHGLGINYEGGILGNPARMTIHLTHRLGAVLTLLTVGGLVLALLYRARSARVRKVAGVAGMALLVQAGLGIANVVFGLPLSVAVAHNAGAAILLLSLVALNHVLRPKTRPVPEPAAARSSVTGLESA</sequence>
<comment type="pathway">
    <text evidence="11">Porphyrin-containing compound metabolism.</text>
</comment>
<dbReference type="InterPro" id="IPR050450">
    <property type="entry name" value="COX15/CtaA_HemeA_synthase"/>
</dbReference>
<keyword evidence="8" id="KW-0350">Heme biosynthesis</keyword>
<keyword evidence="7" id="KW-0408">Iron</keyword>
<keyword evidence="3 12" id="KW-0812">Transmembrane</keyword>
<evidence type="ECO:0000256" key="9">
    <source>
        <dbReference type="ARBA" id="ARBA00023136"/>
    </source>
</evidence>
<evidence type="ECO:0000256" key="4">
    <source>
        <dbReference type="ARBA" id="ARBA00022723"/>
    </source>
</evidence>
<keyword evidence="9 12" id="KW-0472">Membrane</keyword>
<evidence type="ECO:0000256" key="2">
    <source>
        <dbReference type="ARBA" id="ARBA00022475"/>
    </source>
</evidence>